<proteinExistence type="predicted"/>
<gene>
    <name evidence="1" type="ORF">Fuma_06168</name>
</gene>
<dbReference type="InterPro" id="IPR019613">
    <property type="entry name" value="DUF4198"/>
</dbReference>
<evidence type="ECO:0000313" key="2">
    <source>
        <dbReference type="Proteomes" id="UP000187735"/>
    </source>
</evidence>
<dbReference type="AlphaFoldDB" id="A0A1P8WR38"/>
<reference evidence="1 2" key="1">
    <citation type="journal article" date="2016" name="Front. Microbiol.">
        <title>Fuerstia marisgermanicae gen. nov., sp. nov., an Unusual Member of the Phylum Planctomycetes from the German Wadden Sea.</title>
        <authorList>
            <person name="Kohn T."/>
            <person name="Heuer A."/>
            <person name="Jogler M."/>
            <person name="Vollmers J."/>
            <person name="Boedeker C."/>
            <person name="Bunk B."/>
            <person name="Rast P."/>
            <person name="Borchert D."/>
            <person name="Glockner I."/>
            <person name="Freese H.M."/>
            <person name="Klenk H.P."/>
            <person name="Overmann J."/>
            <person name="Kaster A.K."/>
            <person name="Rohde M."/>
            <person name="Wiegand S."/>
            <person name="Jogler C."/>
        </authorList>
    </citation>
    <scope>NUCLEOTIDE SEQUENCE [LARGE SCALE GENOMIC DNA]</scope>
    <source>
        <strain evidence="1 2">NH11</strain>
    </source>
</reference>
<dbReference type="Pfam" id="PF10670">
    <property type="entry name" value="DUF4198"/>
    <property type="match status" value="1"/>
</dbReference>
<organism evidence="1 2">
    <name type="scientific">Fuerstiella marisgermanici</name>
    <dbReference type="NCBI Taxonomy" id="1891926"/>
    <lineage>
        <taxon>Bacteria</taxon>
        <taxon>Pseudomonadati</taxon>
        <taxon>Planctomycetota</taxon>
        <taxon>Planctomycetia</taxon>
        <taxon>Planctomycetales</taxon>
        <taxon>Planctomycetaceae</taxon>
        <taxon>Fuerstiella</taxon>
    </lineage>
</organism>
<dbReference type="OrthoDB" id="5943at2"/>
<keyword evidence="2" id="KW-1185">Reference proteome</keyword>
<keyword evidence="1" id="KW-0472">Membrane</keyword>
<accession>A0A1P8WR38</accession>
<dbReference type="STRING" id="1891926.Fuma_06168"/>
<evidence type="ECO:0000313" key="1">
    <source>
        <dbReference type="EMBL" id="APZ96499.1"/>
    </source>
</evidence>
<dbReference type="Proteomes" id="UP000187735">
    <property type="component" value="Chromosome"/>
</dbReference>
<dbReference type="EMBL" id="CP017641">
    <property type="protein sequence ID" value="APZ96499.1"/>
    <property type="molecule type" value="Genomic_DNA"/>
</dbReference>
<protein>
    <submittedName>
        <fullName evidence="1">Nickel uptake substrate-specific transmembrane region</fullName>
    </submittedName>
</protein>
<keyword evidence="1" id="KW-0812">Transmembrane</keyword>
<sequence length="268" mass="29858">MLRHTITAALLFAVVTNTCSAHKLWVLPSQTQFSGNDSWVTVDACASNDLFYFNHVPLPLQYLAIVAPDGTKAEAVNKSMGKYRSVFDLELTQDGTYRIALMSKFVFASWEEDGKPRRWRGLADELAKEMPADAKGLKVSESLGRLETFVTKNDPTTDAIKPTGDGMEMIPVTHPNDLYVGEEATFKMLVNGEPGKDLELTIVRGGTRYRNNLEEQKVTTNAKGEFSVTWDKPGMYWLSTSGKDEKTSSPEAKVRFLMYSATLEVLPE</sequence>
<dbReference type="KEGG" id="fmr:Fuma_06168"/>
<name>A0A1P8WR38_9PLAN</name>
<dbReference type="RefSeq" id="WP_077027514.1">
    <property type="nucleotide sequence ID" value="NZ_CP017641.1"/>
</dbReference>